<protein>
    <submittedName>
        <fullName evidence="3">Ig-like domain-containing protein</fullName>
    </submittedName>
</protein>
<dbReference type="InterPro" id="IPR032109">
    <property type="entry name" value="Big_3_5"/>
</dbReference>
<feature type="region of interest" description="Disordered" evidence="1">
    <location>
        <begin position="1"/>
        <end position="22"/>
    </location>
</feature>
<reference evidence="3 4" key="1">
    <citation type="submission" date="2023-12" db="EMBL/GenBank/DDBJ databases">
        <title>Micromonospora sp. nov., isolated from Atacama Desert.</title>
        <authorList>
            <person name="Carro L."/>
            <person name="Golinska P."/>
            <person name="Klenk H.-P."/>
            <person name="Goodfellow M."/>
        </authorList>
    </citation>
    <scope>NUCLEOTIDE SEQUENCE [LARGE SCALE GENOMIC DNA]</scope>
    <source>
        <strain evidence="3 4">4G53</strain>
    </source>
</reference>
<dbReference type="Proteomes" id="UP001290101">
    <property type="component" value="Unassembled WGS sequence"/>
</dbReference>
<dbReference type="EMBL" id="JAXOTQ010000059">
    <property type="protein sequence ID" value="MDZ5494031.1"/>
    <property type="molecule type" value="Genomic_DNA"/>
</dbReference>
<accession>A0ABU5JN74</accession>
<evidence type="ECO:0000313" key="4">
    <source>
        <dbReference type="Proteomes" id="UP001290101"/>
    </source>
</evidence>
<dbReference type="RefSeq" id="WP_322443550.1">
    <property type="nucleotide sequence ID" value="NZ_JAXOTQ010000059.1"/>
</dbReference>
<name>A0ABU5JN74_9ACTN</name>
<gene>
    <name evidence="3" type="ORF">U2F25_32035</name>
</gene>
<dbReference type="InterPro" id="IPR013783">
    <property type="entry name" value="Ig-like_fold"/>
</dbReference>
<evidence type="ECO:0000259" key="2">
    <source>
        <dbReference type="Pfam" id="PF16640"/>
    </source>
</evidence>
<evidence type="ECO:0000313" key="3">
    <source>
        <dbReference type="EMBL" id="MDZ5494031.1"/>
    </source>
</evidence>
<dbReference type="Gene3D" id="2.60.40.10">
    <property type="entry name" value="Immunoglobulins"/>
    <property type="match status" value="1"/>
</dbReference>
<organism evidence="3 4">
    <name type="scientific">Micromonospora sicca</name>
    <dbReference type="NCBI Taxonomy" id="2202420"/>
    <lineage>
        <taxon>Bacteria</taxon>
        <taxon>Bacillati</taxon>
        <taxon>Actinomycetota</taxon>
        <taxon>Actinomycetes</taxon>
        <taxon>Micromonosporales</taxon>
        <taxon>Micromonosporaceae</taxon>
        <taxon>Micromonospora</taxon>
    </lineage>
</organism>
<sequence>MTVTVEPAGGPKHHAPTPTGEVTVTFGGTVQVVPLMDGKAVVELRTADLRPGTYQVHAAYSGNPTYRPYAANYQKLWVR</sequence>
<feature type="domain" description="Bacterial Ig-like" evidence="2">
    <location>
        <begin position="1"/>
        <end position="72"/>
    </location>
</feature>
<evidence type="ECO:0000256" key="1">
    <source>
        <dbReference type="SAM" id="MobiDB-lite"/>
    </source>
</evidence>
<comment type="caution">
    <text evidence="3">The sequence shown here is derived from an EMBL/GenBank/DDBJ whole genome shotgun (WGS) entry which is preliminary data.</text>
</comment>
<dbReference type="Pfam" id="PF16640">
    <property type="entry name" value="Big_3_5"/>
    <property type="match status" value="1"/>
</dbReference>
<keyword evidence="4" id="KW-1185">Reference proteome</keyword>
<proteinExistence type="predicted"/>